<keyword evidence="3" id="KW-1185">Reference proteome</keyword>
<sequence>MFYKDVNGKGEVFSTATVLLLHGFPTTSYDWVKMWPILTQSFSRVIAVDFLGFGFSDKTIGANYTIMNQADHVSTLLKAIGVKNVHILSHDYGDSIAQELLARQNEGVSLFQIESACLLNGGMFKETNFPRPIQKLLGDSPAIGRLISKISNRYLFSFGLSQVFGAKTQPTEEDMYDFWCSYCIRQGYLNSADLLQYIKERSTYNLRWRYALAQSQVPVHVIYGPSDPVNPRPFIDFYREMVPNGSIDVLEESIGHYPQWEDSNTVSQLYIKFINIVLK</sequence>
<dbReference type="Proteomes" id="UP000593567">
    <property type="component" value="Unassembled WGS sequence"/>
</dbReference>
<dbReference type="SUPFAM" id="SSF53474">
    <property type="entry name" value="alpha/beta-Hydrolases"/>
    <property type="match status" value="1"/>
</dbReference>
<reference evidence="2" key="1">
    <citation type="submission" date="2020-06" db="EMBL/GenBank/DDBJ databases">
        <title>Draft genome of Bugula neritina, a colonial animal packing powerful symbionts and potential medicines.</title>
        <authorList>
            <person name="Rayko M."/>
        </authorList>
    </citation>
    <scope>NUCLEOTIDE SEQUENCE [LARGE SCALE GENOMIC DNA]</scope>
    <source>
        <strain evidence="2">Kwan_BN1</strain>
    </source>
</reference>
<accession>A0A7J7J420</accession>
<dbReference type="InterPro" id="IPR050266">
    <property type="entry name" value="AB_hydrolase_sf"/>
</dbReference>
<dbReference type="GO" id="GO:0047372">
    <property type="term" value="F:monoacylglycerol lipase activity"/>
    <property type="evidence" value="ECO:0007669"/>
    <property type="project" value="TreeGrafter"/>
</dbReference>
<dbReference type="OrthoDB" id="7130006at2759"/>
<protein>
    <submittedName>
        <fullName evidence="2">MEST</fullName>
    </submittedName>
</protein>
<evidence type="ECO:0000259" key="1">
    <source>
        <dbReference type="Pfam" id="PF00561"/>
    </source>
</evidence>
<dbReference type="GO" id="GO:0016020">
    <property type="term" value="C:membrane"/>
    <property type="evidence" value="ECO:0007669"/>
    <property type="project" value="TreeGrafter"/>
</dbReference>
<comment type="caution">
    <text evidence="2">The sequence shown here is derived from an EMBL/GenBank/DDBJ whole genome shotgun (WGS) entry which is preliminary data.</text>
</comment>
<name>A0A7J7J420_BUGNE</name>
<dbReference type="InterPro" id="IPR029058">
    <property type="entry name" value="AB_hydrolase_fold"/>
</dbReference>
<dbReference type="EMBL" id="VXIV02003140">
    <property type="protein sequence ID" value="KAF6020939.1"/>
    <property type="molecule type" value="Genomic_DNA"/>
</dbReference>
<dbReference type="InterPro" id="IPR000639">
    <property type="entry name" value="Epox_hydrolase-like"/>
</dbReference>
<dbReference type="PANTHER" id="PTHR43798">
    <property type="entry name" value="MONOACYLGLYCEROL LIPASE"/>
    <property type="match status" value="1"/>
</dbReference>
<dbReference type="PRINTS" id="PR00412">
    <property type="entry name" value="EPOXHYDRLASE"/>
</dbReference>
<feature type="domain" description="AB hydrolase-1" evidence="1">
    <location>
        <begin position="17"/>
        <end position="108"/>
    </location>
</feature>
<dbReference type="Pfam" id="PF00561">
    <property type="entry name" value="Abhydrolase_1"/>
    <property type="match status" value="1"/>
</dbReference>
<dbReference type="GO" id="GO:0046464">
    <property type="term" value="P:acylglycerol catabolic process"/>
    <property type="evidence" value="ECO:0007669"/>
    <property type="project" value="TreeGrafter"/>
</dbReference>
<evidence type="ECO:0000313" key="2">
    <source>
        <dbReference type="EMBL" id="KAF6020939.1"/>
    </source>
</evidence>
<proteinExistence type="predicted"/>
<evidence type="ECO:0000313" key="3">
    <source>
        <dbReference type="Proteomes" id="UP000593567"/>
    </source>
</evidence>
<dbReference type="Gene3D" id="3.40.50.1820">
    <property type="entry name" value="alpha/beta hydrolase"/>
    <property type="match status" value="1"/>
</dbReference>
<dbReference type="InterPro" id="IPR000073">
    <property type="entry name" value="AB_hydrolase_1"/>
</dbReference>
<dbReference type="PANTHER" id="PTHR43798:SF33">
    <property type="entry name" value="HYDROLASE, PUTATIVE (AFU_ORTHOLOGUE AFUA_2G14860)-RELATED"/>
    <property type="match status" value="1"/>
</dbReference>
<dbReference type="AlphaFoldDB" id="A0A7J7J420"/>
<organism evidence="2 3">
    <name type="scientific">Bugula neritina</name>
    <name type="common">Brown bryozoan</name>
    <name type="synonym">Sertularia neritina</name>
    <dbReference type="NCBI Taxonomy" id="10212"/>
    <lineage>
        <taxon>Eukaryota</taxon>
        <taxon>Metazoa</taxon>
        <taxon>Spiralia</taxon>
        <taxon>Lophotrochozoa</taxon>
        <taxon>Bryozoa</taxon>
        <taxon>Gymnolaemata</taxon>
        <taxon>Cheilostomatida</taxon>
        <taxon>Flustrina</taxon>
        <taxon>Buguloidea</taxon>
        <taxon>Bugulidae</taxon>
        <taxon>Bugula</taxon>
    </lineage>
</organism>
<gene>
    <name evidence="2" type="ORF">EB796_020742</name>
</gene>